<dbReference type="GO" id="GO:0005923">
    <property type="term" value="C:bicellular tight junction"/>
    <property type="evidence" value="ECO:0007669"/>
    <property type="project" value="TreeGrafter"/>
</dbReference>
<accession>A0AAY4EBT7</accession>
<feature type="compositionally biased region" description="Polar residues" evidence="2">
    <location>
        <begin position="140"/>
        <end position="151"/>
    </location>
</feature>
<dbReference type="GO" id="GO:0051015">
    <property type="term" value="F:actin filament binding"/>
    <property type="evidence" value="ECO:0007669"/>
    <property type="project" value="TreeGrafter"/>
</dbReference>
<dbReference type="InterPro" id="IPR026186">
    <property type="entry name" value="POF1B"/>
</dbReference>
<evidence type="ECO:0000256" key="1">
    <source>
        <dbReference type="SAM" id="Coils"/>
    </source>
</evidence>
<dbReference type="GO" id="GO:0007015">
    <property type="term" value="P:actin filament organization"/>
    <property type="evidence" value="ECO:0007669"/>
    <property type="project" value="TreeGrafter"/>
</dbReference>
<evidence type="ECO:0000313" key="5">
    <source>
        <dbReference type="Proteomes" id="UP000694580"/>
    </source>
</evidence>
<dbReference type="RefSeq" id="XP_028840582.1">
    <property type="nucleotide sequence ID" value="XM_028984749.1"/>
</dbReference>
<dbReference type="InterPro" id="IPR056240">
    <property type="entry name" value="POF1B_HlH"/>
</dbReference>
<evidence type="ECO:0000313" key="4">
    <source>
        <dbReference type="Ensembl" id="ENSDCDP00010054471.1"/>
    </source>
</evidence>
<dbReference type="GeneID" id="114793081"/>
<name>A0AAY4EBT7_9TELE</name>
<keyword evidence="1" id="KW-0175">Coiled coil</keyword>
<feature type="domain" description="POF1B helix-loop-helix" evidence="3">
    <location>
        <begin position="192"/>
        <end position="274"/>
    </location>
</feature>
<feature type="region of interest" description="Disordered" evidence="2">
    <location>
        <begin position="140"/>
        <end position="162"/>
    </location>
</feature>
<dbReference type="Ensembl" id="ENSDCDT00010065056.1">
    <property type="protein sequence ID" value="ENSDCDP00010054471.1"/>
    <property type="gene ID" value="ENSDCDG00010031478.1"/>
</dbReference>
<dbReference type="PANTHER" id="PTHR22546">
    <property type="entry name" value="PREMATURE OVARIAN FAILURE, 1B"/>
    <property type="match status" value="1"/>
</dbReference>
<dbReference type="Proteomes" id="UP000694580">
    <property type="component" value="Chromosome 6"/>
</dbReference>
<proteinExistence type="predicted"/>
<evidence type="ECO:0000259" key="3">
    <source>
        <dbReference type="Pfam" id="PF24617"/>
    </source>
</evidence>
<reference evidence="4" key="2">
    <citation type="submission" date="2025-08" db="UniProtKB">
        <authorList>
            <consortium name="Ensembl"/>
        </authorList>
    </citation>
    <scope>IDENTIFICATION</scope>
</reference>
<dbReference type="GO" id="GO:0003382">
    <property type="term" value="P:epithelial cell morphogenesis"/>
    <property type="evidence" value="ECO:0007669"/>
    <property type="project" value="TreeGrafter"/>
</dbReference>
<feature type="coiled-coil region" evidence="1">
    <location>
        <begin position="281"/>
        <end position="477"/>
    </location>
</feature>
<dbReference type="GO" id="GO:0070830">
    <property type="term" value="P:bicellular tight junction assembly"/>
    <property type="evidence" value="ECO:0007669"/>
    <property type="project" value="TreeGrafter"/>
</dbReference>
<dbReference type="PANTHER" id="PTHR22546:SF0">
    <property type="entry name" value="PROTEIN POF1B"/>
    <property type="match status" value="1"/>
</dbReference>
<evidence type="ECO:0000256" key="2">
    <source>
        <dbReference type="SAM" id="MobiDB-lite"/>
    </source>
</evidence>
<dbReference type="AlphaFoldDB" id="A0AAY4EBT7"/>
<reference evidence="4 5" key="1">
    <citation type="submission" date="2020-06" db="EMBL/GenBank/DDBJ databases">
        <authorList>
            <consortium name="Wellcome Sanger Institute Data Sharing"/>
        </authorList>
    </citation>
    <scope>NUCLEOTIDE SEQUENCE [LARGE SCALE GENOMIC DNA]</scope>
</reference>
<gene>
    <name evidence="4" type="primary">POF1B</name>
</gene>
<protein>
    <recommendedName>
        <fullName evidence="3">POF1B helix-loop-helix domain-containing protein</fullName>
    </recommendedName>
</protein>
<sequence length="524" mass="59830">MTLPYSPSSSFARTLLASEPGTKTVLQAAVGPLAVNGVAGAAYKTVGVSPGVPQLQYVNGAADGSVVYGNMRYLVPMQPRADSYVLVNQAQQVVPQVMPQVVQQVMPQVVSPMYLQRVSMSSGDESELFHHVETLNGKSASVFSQTPSPTKSPEPVHQEVEEDRRVLEEVVRKVEMKTILSEPEPVAKLDTRYFGELLAEVYRKNVDIHSYVSKHVEKIGRKNFLDPTISKVELEEVEALIPKGLSELTKQQIRYLLQSRLTSDKTMSLLLSTFGSLKESLVHMEKDLRMLETEKDDLERTVAFKSDQLQQYDQIIESLRRDKQRLQTQLTDSSNSQRSLEKQIFNSRNTDTDRTFRIKEMEGRNRALEQENEMLRQKLAGQVSVSTMQMKSDELSRQYNDMLKSLREEKDREVQNLRTQLIKIQTERTTTVQSSDRSLQLRISELLSTLEQREILIKRQEEELRRLQERNDSSKNVTKTIITKRYRNQYPILGLLSDDYLATSPVKEAKTIVIEKTGEMIKQE</sequence>
<reference evidence="4" key="3">
    <citation type="submission" date="2025-09" db="UniProtKB">
        <authorList>
            <consortium name="Ensembl"/>
        </authorList>
    </citation>
    <scope>IDENTIFICATION</scope>
</reference>
<dbReference type="Pfam" id="PF24617">
    <property type="entry name" value="POF1B_HlH"/>
    <property type="match status" value="1"/>
</dbReference>
<dbReference type="GO" id="GO:0005912">
    <property type="term" value="C:adherens junction"/>
    <property type="evidence" value="ECO:0007669"/>
    <property type="project" value="TreeGrafter"/>
</dbReference>
<dbReference type="GeneTree" id="ENSGT00390000000141"/>
<organism evidence="4 5">
    <name type="scientific">Denticeps clupeoides</name>
    <name type="common">denticle herring</name>
    <dbReference type="NCBI Taxonomy" id="299321"/>
    <lineage>
        <taxon>Eukaryota</taxon>
        <taxon>Metazoa</taxon>
        <taxon>Chordata</taxon>
        <taxon>Craniata</taxon>
        <taxon>Vertebrata</taxon>
        <taxon>Euteleostomi</taxon>
        <taxon>Actinopterygii</taxon>
        <taxon>Neopterygii</taxon>
        <taxon>Teleostei</taxon>
        <taxon>Clupei</taxon>
        <taxon>Clupeiformes</taxon>
        <taxon>Denticipitoidei</taxon>
        <taxon>Denticipitidae</taxon>
        <taxon>Denticeps</taxon>
    </lineage>
</organism>
<keyword evidence="5" id="KW-1185">Reference proteome</keyword>
<dbReference type="GO" id="GO:0005884">
    <property type="term" value="C:actin filament"/>
    <property type="evidence" value="ECO:0007669"/>
    <property type="project" value="TreeGrafter"/>
</dbReference>